<dbReference type="Proteomes" id="UP001341840">
    <property type="component" value="Unassembled WGS sequence"/>
</dbReference>
<sequence length="109" mass="12760">MHMHDGRFGRGEWYPNFLRGWYDIWRDRKQSWWAHLALVGLKDPPLHIPGTLPDDVNDATPEPPQFVQPEDGQLPEVHPRQGERPKAGAKRRHEAHQVPREQMSLQMSL</sequence>
<organism evidence="2 3">
    <name type="scientific">Stylosanthes scabra</name>
    <dbReference type="NCBI Taxonomy" id="79078"/>
    <lineage>
        <taxon>Eukaryota</taxon>
        <taxon>Viridiplantae</taxon>
        <taxon>Streptophyta</taxon>
        <taxon>Embryophyta</taxon>
        <taxon>Tracheophyta</taxon>
        <taxon>Spermatophyta</taxon>
        <taxon>Magnoliopsida</taxon>
        <taxon>eudicotyledons</taxon>
        <taxon>Gunneridae</taxon>
        <taxon>Pentapetalae</taxon>
        <taxon>rosids</taxon>
        <taxon>fabids</taxon>
        <taxon>Fabales</taxon>
        <taxon>Fabaceae</taxon>
        <taxon>Papilionoideae</taxon>
        <taxon>50 kb inversion clade</taxon>
        <taxon>dalbergioids sensu lato</taxon>
        <taxon>Dalbergieae</taxon>
        <taxon>Pterocarpus clade</taxon>
        <taxon>Stylosanthes</taxon>
    </lineage>
</organism>
<comment type="caution">
    <text evidence="2">The sequence shown here is derived from an EMBL/GenBank/DDBJ whole genome shotgun (WGS) entry which is preliminary data.</text>
</comment>
<keyword evidence="3" id="KW-1185">Reference proteome</keyword>
<gene>
    <name evidence="2" type="ORF">PIB30_047141</name>
</gene>
<reference evidence="2 3" key="1">
    <citation type="journal article" date="2023" name="Plants (Basel)">
        <title>Bridging the Gap: Combining Genomics and Transcriptomics Approaches to Understand Stylosanthes scabra, an Orphan Legume from the Brazilian Caatinga.</title>
        <authorList>
            <person name="Ferreira-Neto J.R.C."/>
            <person name="da Silva M.D."/>
            <person name="Binneck E."/>
            <person name="de Melo N.F."/>
            <person name="da Silva R.H."/>
            <person name="de Melo A.L.T.M."/>
            <person name="Pandolfi V."/>
            <person name="Bustamante F.O."/>
            <person name="Brasileiro-Vidal A.C."/>
            <person name="Benko-Iseppon A.M."/>
        </authorList>
    </citation>
    <scope>NUCLEOTIDE SEQUENCE [LARGE SCALE GENOMIC DNA]</scope>
    <source>
        <tissue evidence="2">Leaves</tissue>
    </source>
</reference>
<dbReference type="EMBL" id="JASCZI010151334">
    <property type="protein sequence ID" value="MED6172124.1"/>
    <property type="molecule type" value="Genomic_DNA"/>
</dbReference>
<name>A0ABU6VG87_9FABA</name>
<evidence type="ECO:0000256" key="1">
    <source>
        <dbReference type="SAM" id="MobiDB-lite"/>
    </source>
</evidence>
<evidence type="ECO:0000313" key="2">
    <source>
        <dbReference type="EMBL" id="MED6172124.1"/>
    </source>
</evidence>
<proteinExistence type="predicted"/>
<evidence type="ECO:0000313" key="3">
    <source>
        <dbReference type="Proteomes" id="UP001341840"/>
    </source>
</evidence>
<feature type="region of interest" description="Disordered" evidence="1">
    <location>
        <begin position="49"/>
        <end position="109"/>
    </location>
</feature>
<feature type="compositionally biased region" description="Basic and acidic residues" evidence="1">
    <location>
        <begin position="77"/>
        <end position="86"/>
    </location>
</feature>
<accession>A0ABU6VG87</accession>
<protein>
    <submittedName>
        <fullName evidence="2">Uncharacterized protein</fullName>
    </submittedName>
</protein>